<reference evidence="2 3" key="1">
    <citation type="submission" date="2021-07" db="EMBL/GenBank/DDBJ databases">
        <title>Genomic diversity and antimicrobial resistance of Prevotella spp. isolated from chronic lung disease airways.</title>
        <authorList>
            <person name="Webb K.A."/>
            <person name="Olagoke O.S."/>
            <person name="Baird T."/>
            <person name="Neill J."/>
            <person name="Pham A."/>
            <person name="Wells T.J."/>
            <person name="Ramsay K.A."/>
            <person name="Bell S.C."/>
            <person name="Sarovich D.S."/>
            <person name="Price E.P."/>
        </authorList>
    </citation>
    <scope>NUCLEOTIDE SEQUENCE [LARGE SCALE GENOMIC DNA]</scope>
    <source>
        <strain evidence="2 3">SCHI0011.S.12</strain>
    </source>
</reference>
<organism evidence="2 3">
    <name type="scientific">Hoylesella nanceiensis</name>
    <dbReference type="NCBI Taxonomy" id="425941"/>
    <lineage>
        <taxon>Bacteria</taxon>
        <taxon>Pseudomonadati</taxon>
        <taxon>Bacteroidota</taxon>
        <taxon>Bacteroidia</taxon>
        <taxon>Bacteroidales</taxon>
        <taxon>Prevotellaceae</taxon>
        <taxon>Hoylesella</taxon>
    </lineage>
</organism>
<comment type="caution">
    <text evidence="2">The sequence shown here is derived from an EMBL/GenBank/DDBJ whole genome shotgun (WGS) entry which is preliminary data.</text>
</comment>
<gene>
    <name evidence="2" type="ORF">KZO38_04905</name>
</gene>
<feature type="chain" id="PRO_5045600495" description="Lipoprotein" evidence="1">
    <location>
        <begin position="25"/>
        <end position="155"/>
    </location>
</feature>
<dbReference type="EMBL" id="JAHXCT010000003">
    <property type="protein sequence ID" value="MBW4769098.1"/>
    <property type="molecule type" value="Genomic_DNA"/>
</dbReference>
<sequence>MKKQKHIFSSIKALLLQCKNTAFASQLRPFLFLMVATCVATGILFTSCHKDQDELFTTAEITIDAGDSVQVHKMEVAITLTNLNTNEVVNATEQQNTQLNIRCLQGIYKVFAQGTVTLTDQQGQQRIRRFRVYKDFLQITGLPTSKSSLSLFYID</sequence>
<evidence type="ECO:0000313" key="2">
    <source>
        <dbReference type="EMBL" id="MBW4769098.1"/>
    </source>
</evidence>
<evidence type="ECO:0000313" key="3">
    <source>
        <dbReference type="Proteomes" id="UP000788426"/>
    </source>
</evidence>
<dbReference type="RefSeq" id="WP_219480635.1">
    <property type="nucleotide sequence ID" value="NZ_JABZTH010000001.1"/>
</dbReference>
<keyword evidence="3" id="KW-1185">Reference proteome</keyword>
<evidence type="ECO:0000256" key="1">
    <source>
        <dbReference type="SAM" id="SignalP"/>
    </source>
</evidence>
<evidence type="ECO:0008006" key="4">
    <source>
        <dbReference type="Google" id="ProtNLM"/>
    </source>
</evidence>
<dbReference type="Proteomes" id="UP000788426">
    <property type="component" value="Unassembled WGS sequence"/>
</dbReference>
<proteinExistence type="predicted"/>
<name>A0ABS6YEF5_9BACT</name>
<feature type="signal peptide" evidence="1">
    <location>
        <begin position="1"/>
        <end position="24"/>
    </location>
</feature>
<accession>A0ABS6YEF5</accession>
<keyword evidence="1" id="KW-0732">Signal</keyword>
<protein>
    <recommendedName>
        <fullName evidence="4">Lipoprotein</fullName>
    </recommendedName>
</protein>